<evidence type="ECO:0000313" key="4">
    <source>
        <dbReference type="EMBL" id="CAF0983855.1"/>
    </source>
</evidence>
<dbReference type="GO" id="GO:0008757">
    <property type="term" value="F:S-adenosylmethionine-dependent methyltransferase activity"/>
    <property type="evidence" value="ECO:0007669"/>
    <property type="project" value="InterPro"/>
</dbReference>
<dbReference type="Pfam" id="PF08241">
    <property type="entry name" value="Methyltransf_11"/>
    <property type="match status" value="1"/>
</dbReference>
<organism evidence="3 7">
    <name type="scientific">Didymodactylos carnosus</name>
    <dbReference type="NCBI Taxonomy" id="1234261"/>
    <lineage>
        <taxon>Eukaryota</taxon>
        <taxon>Metazoa</taxon>
        <taxon>Spiralia</taxon>
        <taxon>Gnathifera</taxon>
        <taxon>Rotifera</taxon>
        <taxon>Eurotatoria</taxon>
        <taxon>Bdelloidea</taxon>
        <taxon>Philodinida</taxon>
        <taxon>Philodinidae</taxon>
        <taxon>Didymodactylos</taxon>
    </lineage>
</organism>
<accession>A0A813P2P8</accession>
<evidence type="ECO:0000259" key="2">
    <source>
        <dbReference type="Pfam" id="PF08241"/>
    </source>
</evidence>
<dbReference type="InterPro" id="IPR013216">
    <property type="entry name" value="Methyltransf_11"/>
</dbReference>
<evidence type="ECO:0000313" key="5">
    <source>
        <dbReference type="EMBL" id="CAF3521160.1"/>
    </source>
</evidence>
<dbReference type="OrthoDB" id="416496at2759"/>
<comment type="caution">
    <text evidence="3">The sequence shown here is derived from an EMBL/GenBank/DDBJ whole genome shotgun (WGS) entry which is preliminary data.</text>
</comment>
<dbReference type="CDD" id="cd02440">
    <property type="entry name" value="AdoMet_MTases"/>
    <property type="match status" value="1"/>
</dbReference>
<dbReference type="EMBL" id="CAJNOQ010000026">
    <property type="protein sequence ID" value="CAF0742644.1"/>
    <property type="molecule type" value="Genomic_DNA"/>
</dbReference>
<evidence type="ECO:0000313" key="7">
    <source>
        <dbReference type="Proteomes" id="UP000663829"/>
    </source>
</evidence>
<name>A0A813P2P8_9BILA</name>
<dbReference type="EMBL" id="CAJOBA010005775">
    <property type="protein sequence ID" value="CAF3754268.1"/>
    <property type="molecule type" value="Genomic_DNA"/>
</dbReference>
<evidence type="ECO:0000313" key="6">
    <source>
        <dbReference type="EMBL" id="CAF3754268.1"/>
    </source>
</evidence>
<dbReference type="SUPFAM" id="SSF53335">
    <property type="entry name" value="S-adenosyl-L-methionine-dependent methyltransferases"/>
    <property type="match status" value="1"/>
</dbReference>
<gene>
    <name evidence="3" type="ORF">GPM918_LOCUS359</name>
    <name evidence="4" type="ORF">OVA965_LOCUS13724</name>
    <name evidence="5" type="ORF">SRO942_LOCUS360</name>
    <name evidence="6" type="ORF">TMI583_LOCUS13727</name>
</gene>
<proteinExistence type="predicted"/>
<dbReference type="Gene3D" id="3.40.50.150">
    <property type="entry name" value="Vaccinia Virus protein VP39"/>
    <property type="match status" value="1"/>
</dbReference>
<dbReference type="EMBL" id="CAJOBC010000026">
    <property type="protein sequence ID" value="CAF3521160.1"/>
    <property type="molecule type" value="Genomic_DNA"/>
</dbReference>
<keyword evidence="7" id="KW-1185">Reference proteome</keyword>
<dbReference type="Proteomes" id="UP000677228">
    <property type="component" value="Unassembled WGS sequence"/>
</dbReference>
<sequence>MSVGAFRISPISPTHGTLLMPSSSTSTFGTFVRETVSNLIAPFRKEYKNWPWTEIAVVSVACVGSYTIYKLSPVLYQRFYMYSTAQYVSEYNKVLRAHKEKLFSQLETIKSSNSAKLNVVEIGVGSGANFPFYPRDIIEVVGVDPNREWESYLTDTLKKNRHVTCPELLVGNAENISVIRESQVDAVVSTLTLSCVKDVDQVCQEVRRILKPGGLFLYLENIRSENIIIALIQALFTPFYKLFYGMSLIRSIPENIERAKFTEFSQQLFYANGITFLMAPHVVGIAKK</sequence>
<dbReference type="InterPro" id="IPR052356">
    <property type="entry name" value="Thiol_S-MT"/>
</dbReference>
<dbReference type="AlphaFoldDB" id="A0A813P2P8"/>
<protein>
    <recommendedName>
        <fullName evidence="2">Methyltransferase type 11 domain-containing protein</fullName>
    </recommendedName>
</protein>
<feature type="transmembrane region" description="Helical" evidence="1">
    <location>
        <begin position="269"/>
        <end position="286"/>
    </location>
</feature>
<evidence type="ECO:0000256" key="1">
    <source>
        <dbReference type="SAM" id="Phobius"/>
    </source>
</evidence>
<dbReference type="EMBL" id="CAJNOK010005769">
    <property type="protein sequence ID" value="CAF0983855.1"/>
    <property type="molecule type" value="Genomic_DNA"/>
</dbReference>
<keyword evidence="1" id="KW-1133">Transmembrane helix</keyword>
<dbReference type="PANTHER" id="PTHR45036:SF1">
    <property type="entry name" value="METHYLTRANSFERASE LIKE 7A"/>
    <property type="match status" value="1"/>
</dbReference>
<dbReference type="InterPro" id="IPR029063">
    <property type="entry name" value="SAM-dependent_MTases_sf"/>
</dbReference>
<dbReference type="Proteomes" id="UP000663829">
    <property type="component" value="Unassembled WGS sequence"/>
</dbReference>
<dbReference type="Proteomes" id="UP000682733">
    <property type="component" value="Unassembled WGS sequence"/>
</dbReference>
<reference evidence="3" key="1">
    <citation type="submission" date="2021-02" db="EMBL/GenBank/DDBJ databases">
        <authorList>
            <person name="Nowell W R."/>
        </authorList>
    </citation>
    <scope>NUCLEOTIDE SEQUENCE</scope>
</reference>
<dbReference type="Proteomes" id="UP000681722">
    <property type="component" value="Unassembled WGS sequence"/>
</dbReference>
<keyword evidence="1" id="KW-0472">Membrane</keyword>
<evidence type="ECO:0000313" key="3">
    <source>
        <dbReference type="EMBL" id="CAF0742644.1"/>
    </source>
</evidence>
<dbReference type="PANTHER" id="PTHR45036">
    <property type="entry name" value="METHYLTRANSFERASE LIKE 7B"/>
    <property type="match status" value="1"/>
</dbReference>
<feature type="transmembrane region" description="Helical" evidence="1">
    <location>
        <begin position="227"/>
        <end position="249"/>
    </location>
</feature>
<keyword evidence="1" id="KW-0812">Transmembrane</keyword>
<feature type="domain" description="Methyltransferase type 11" evidence="2">
    <location>
        <begin position="120"/>
        <end position="217"/>
    </location>
</feature>